<sequence>MATSEHEELPPQVRAAVLLAMGRVPEEIGPEIGVSGRTVRRWRQRPEVRADIRRVRLRLLDGAVASLRAGEEG</sequence>
<evidence type="ECO:0000313" key="2">
    <source>
        <dbReference type="Proteomes" id="UP000565089"/>
    </source>
</evidence>
<evidence type="ECO:0000313" key="1">
    <source>
        <dbReference type="EMBL" id="MBB4711164.1"/>
    </source>
</evidence>
<organism evidence="1 2">
    <name type="scientific">Streptomyces luteogriseus</name>
    <dbReference type="NCBI Taxonomy" id="68233"/>
    <lineage>
        <taxon>Bacteria</taxon>
        <taxon>Bacillati</taxon>
        <taxon>Actinomycetota</taxon>
        <taxon>Actinomycetes</taxon>
        <taxon>Kitasatosporales</taxon>
        <taxon>Streptomycetaceae</taxon>
        <taxon>Streptomyces</taxon>
    </lineage>
</organism>
<protein>
    <submittedName>
        <fullName evidence="1">Uncharacterized protein</fullName>
    </submittedName>
</protein>
<reference evidence="1 2" key="1">
    <citation type="submission" date="2020-08" db="EMBL/GenBank/DDBJ databases">
        <title>Sequencing the genomes of 1000 actinobacteria strains.</title>
        <authorList>
            <person name="Klenk H.-P."/>
        </authorList>
    </citation>
    <scope>NUCLEOTIDE SEQUENCE [LARGE SCALE GENOMIC DNA]</scope>
    <source>
        <strain evidence="1 2">DSM 40483</strain>
    </source>
</reference>
<dbReference type="Proteomes" id="UP000565089">
    <property type="component" value="Unassembled WGS sequence"/>
</dbReference>
<comment type="caution">
    <text evidence="1">The sequence shown here is derived from an EMBL/GenBank/DDBJ whole genome shotgun (WGS) entry which is preliminary data.</text>
</comment>
<dbReference type="RefSeq" id="WP_184918052.1">
    <property type="nucleotide sequence ID" value="NZ_JACHMS010000001.1"/>
</dbReference>
<gene>
    <name evidence="1" type="ORF">BJ965_001046</name>
</gene>
<accession>A0A7W7DJM8</accession>
<dbReference type="EMBL" id="JACHMS010000001">
    <property type="protein sequence ID" value="MBB4711164.1"/>
    <property type="molecule type" value="Genomic_DNA"/>
</dbReference>
<name>A0A7W7DJM8_9ACTN</name>
<keyword evidence="2" id="KW-1185">Reference proteome</keyword>
<dbReference type="AlphaFoldDB" id="A0A7W7DJM8"/>
<dbReference type="GeneID" id="95793071"/>
<proteinExistence type="predicted"/>